<name>A0A238USM0_9RHOB</name>
<dbReference type="AlphaFoldDB" id="A0A238USM0"/>
<proteinExistence type="predicted"/>
<evidence type="ECO:0000313" key="2">
    <source>
        <dbReference type="EMBL" id="SNR24687.1"/>
    </source>
</evidence>
<dbReference type="PANTHER" id="PTHR43316">
    <property type="entry name" value="HYDROLASE, HALOACID DELAHOGENASE-RELATED"/>
    <property type="match status" value="1"/>
</dbReference>
<dbReference type="Pfam" id="PF00702">
    <property type="entry name" value="Hydrolase"/>
    <property type="match status" value="1"/>
</dbReference>
<reference evidence="3" key="1">
    <citation type="submission" date="2017-06" db="EMBL/GenBank/DDBJ databases">
        <authorList>
            <person name="Varghese N."/>
            <person name="Submissions S."/>
        </authorList>
    </citation>
    <scope>NUCLEOTIDE SEQUENCE [LARGE SCALE GENOMIC DNA]</scope>
    <source>
        <strain evidence="3">DSM 26170</strain>
    </source>
</reference>
<sequence>MILHGGNRKTGDAMIEAIGLDADDTLWENETFFRVTEGEFAALLGDHADGADIAGRLLDVERANLARYGFGIKGFMLSMVQTAIELTDGRIDGRAIGRILELGQDMLAHPVDLLPGVPQALDALEGRRLILITKGDLMDQERKIAASGLADRFDAVEILADKTPESYARVLFRAGVAADRFAMAGNSMKSDVLPVVELGGQGIFIPHGMAWALEHADAPDHPRAHRLDSIADLPALVERLEARDA</sequence>
<gene>
    <name evidence="2" type="ORF">SAMN06265378_101336</name>
</gene>
<protein>
    <submittedName>
        <fullName evidence="2">Putative hydrolase of the HAD superfamily</fullName>
    </submittedName>
</protein>
<dbReference type="SFLD" id="SFLDG01129">
    <property type="entry name" value="C1.5:_HAD__Beta-PGM__Phosphata"/>
    <property type="match status" value="1"/>
</dbReference>
<dbReference type="Gene3D" id="3.40.50.1000">
    <property type="entry name" value="HAD superfamily/HAD-like"/>
    <property type="match status" value="1"/>
</dbReference>
<evidence type="ECO:0000256" key="1">
    <source>
        <dbReference type="ARBA" id="ARBA00022801"/>
    </source>
</evidence>
<dbReference type="Gene3D" id="1.10.150.240">
    <property type="entry name" value="Putative phosphatase, domain 2"/>
    <property type="match status" value="1"/>
</dbReference>
<dbReference type="Proteomes" id="UP000198409">
    <property type="component" value="Unassembled WGS sequence"/>
</dbReference>
<dbReference type="InterPro" id="IPR051540">
    <property type="entry name" value="S-2-haloacid_dehalogenase"/>
</dbReference>
<dbReference type="InterPro" id="IPR023214">
    <property type="entry name" value="HAD_sf"/>
</dbReference>
<evidence type="ECO:0000313" key="3">
    <source>
        <dbReference type="Proteomes" id="UP000198409"/>
    </source>
</evidence>
<dbReference type="SUPFAM" id="SSF56784">
    <property type="entry name" value="HAD-like"/>
    <property type="match status" value="1"/>
</dbReference>
<accession>A0A238USM0</accession>
<organism evidence="2 3">
    <name type="scientific">Paracoccus sediminis</name>
    <dbReference type="NCBI Taxonomy" id="1214787"/>
    <lineage>
        <taxon>Bacteria</taxon>
        <taxon>Pseudomonadati</taxon>
        <taxon>Pseudomonadota</taxon>
        <taxon>Alphaproteobacteria</taxon>
        <taxon>Rhodobacterales</taxon>
        <taxon>Paracoccaceae</taxon>
        <taxon>Paracoccus</taxon>
    </lineage>
</organism>
<dbReference type="PANTHER" id="PTHR43316:SF8">
    <property type="entry name" value="HAD FAMILY HYDROLASE"/>
    <property type="match status" value="1"/>
</dbReference>
<keyword evidence="1 2" id="KW-0378">Hydrolase</keyword>
<dbReference type="SFLD" id="SFLDS00003">
    <property type="entry name" value="Haloacid_Dehalogenase"/>
    <property type="match status" value="1"/>
</dbReference>
<dbReference type="GO" id="GO:0016787">
    <property type="term" value="F:hydrolase activity"/>
    <property type="evidence" value="ECO:0007669"/>
    <property type="project" value="UniProtKB-KW"/>
</dbReference>
<dbReference type="InterPro" id="IPR036412">
    <property type="entry name" value="HAD-like_sf"/>
</dbReference>
<dbReference type="EMBL" id="FZNM01000001">
    <property type="protein sequence ID" value="SNR24687.1"/>
    <property type="molecule type" value="Genomic_DNA"/>
</dbReference>
<dbReference type="InterPro" id="IPR023198">
    <property type="entry name" value="PGP-like_dom2"/>
</dbReference>
<dbReference type="RefSeq" id="WP_242626490.1">
    <property type="nucleotide sequence ID" value="NZ_FZNM01000001.1"/>
</dbReference>